<evidence type="ECO:0000313" key="3">
    <source>
        <dbReference type="Proteomes" id="UP000189670"/>
    </source>
</evidence>
<dbReference type="InterPro" id="IPR004843">
    <property type="entry name" value="Calcineurin-like_PHP"/>
</dbReference>
<dbReference type="EMBL" id="ATBP01001668">
    <property type="protein sequence ID" value="ETR66915.1"/>
    <property type="molecule type" value="Genomic_DNA"/>
</dbReference>
<evidence type="ECO:0000313" key="2">
    <source>
        <dbReference type="EMBL" id="ETR66915.1"/>
    </source>
</evidence>
<dbReference type="InterPro" id="IPR029052">
    <property type="entry name" value="Metallo-depent_PP-like"/>
</dbReference>
<dbReference type="Pfam" id="PF00149">
    <property type="entry name" value="Metallophos"/>
    <property type="match status" value="1"/>
</dbReference>
<dbReference type="GO" id="GO:0016787">
    <property type="term" value="F:hydrolase activity"/>
    <property type="evidence" value="ECO:0007669"/>
    <property type="project" value="InterPro"/>
</dbReference>
<dbReference type="Proteomes" id="UP000189670">
    <property type="component" value="Unassembled WGS sequence"/>
</dbReference>
<sequence>MPICRTETEDEWFDFQFSIIKEIFDKANLEGDANILLAGDIFDRSIPSIKIINRLLMLYKKHSYLNIFGIAGNHDLKYHNFSLINESGYDTLTQGEFFNHDPNISEHHFNTEYTPEWLENEITLCHHLCFPDKKSIPPNVNAYTPDDIFKMYPDSKYIICGDYHQGHVTEKDGRFVIVPGCTTVQASDLVDYKPRVYVLDTDEGTVEPIYLYNPTQNIDISHIEEKHDRDDRINEFIDKLKRDNKLSLSFTDNLKNILHTKIDKDVKEIIIQLMEEVDDN</sequence>
<dbReference type="PANTHER" id="PTHR30337:SF0">
    <property type="entry name" value="NUCLEASE SBCCD SUBUNIT D"/>
    <property type="match status" value="1"/>
</dbReference>
<dbReference type="SUPFAM" id="SSF56300">
    <property type="entry name" value="Metallo-dependent phosphatases"/>
    <property type="match status" value="1"/>
</dbReference>
<feature type="domain" description="Calcineurin-like phosphoesterase" evidence="1">
    <location>
        <begin position="15"/>
        <end position="165"/>
    </location>
</feature>
<gene>
    <name evidence="2" type="ORF">OMM_05419</name>
</gene>
<accession>A0A1V1NWJ4</accession>
<dbReference type="PANTHER" id="PTHR30337">
    <property type="entry name" value="COMPONENT OF ATP-DEPENDENT DSDNA EXONUCLEASE"/>
    <property type="match status" value="1"/>
</dbReference>
<organism evidence="2 3">
    <name type="scientific">Candidatus Magnetoglobus multicellularis str. Araruama</name>
    <dbReference type="NCBI Taxonomy" id="890399"/>
    <lineage>
        <taxon>Bacteria</taxon>
        <taxon>Pseudomonadati</taxon>
        <taxon>Thermodesulfobacteriota</taxon>
        <taxon>Desulfobacteria</taxon>
        <taxon>Desulfobacterales</taxon>
        <taxon>Desulfobacteraceae</taxon>
        <taxon>Candidatus Magnetoglobus</taxon>
    </lineage>
</organism>
<comment type="caution">
    <text evidence="2">The sequence shown here is derived from an EMBL/GenBank/DDBJ whole genome shotgun (WGS) entry which is preliminary data.</text>
</comment>
<dbReference type="AlphaFoldDB" id="A0A1V1NWJ4"/>
<reference evidence="3" key="1">
    <citation type="submission" date="2012-11" db="EMBL/GenBank/DDBJ databases">
        <authorList>
            <person name="Lucero-Rivera Y.E."/>
            <person name="Tovar-Ramirez D."/>
        </authorList>
    </citation>
    <scope>NUCLEOTIDE SEQUENCE [LARGE SCALE GENOMIC DNA]</scope>
    <source>
        <strain evidence="3">Araruama</strain>
    </source>
</reference>
<dbReference type="Gene3D" id="3.60.21.10">
    <property type="match status" value="1"/>
</dbReference>
<proteinExistence type="predicted"/>
<name>A0A1V1NWJ4_9BACT</name>
<evidence type="ECO:0000259" key="1">
    <source>
        <dbReference type="Pfam" id="PF00149"/>
    </source>
</evidence>
<dbReference type="InterPro" id="IPR050535">
    <property type="entry name" value="DNA_Repair-Maintenance_Comp"/>
</dbReference>
<protein>
    <recommendedName>
        <fullName evidence="1">Calcineurin-like phosphoesterase domain-containing protein</fullName>
    </recommendedName>
</protein>